<comment type="caution">
    <text evidence="1">The sequence shown here is derived from an EMBL/GenBank/DDBJ whole genome shotgun (WGS) entry which is preliminary data.</text>
</comment>
<gene>
    <name evidence="1" type="ORF">QBC34DRAFT_452330</name>
</gene>
<protein>
    <submittedName>
        <fullName evidence="1">Uncharacterized protein</fullName>
    </submittedName>
</protein>
<reference evidence="1" key="1">
    <citation type="journal article" date="2023" name="Mol. Phylogenet. Evol.">
        <title>Genome-scale phylogeny and comparative genomics of the fungal order Sordariales.</title>
        <authorList>
            <person name="Hensen N."/>
            <person name="Bonometti L."/>
            <person name="Westerberg I."/>
            <person name="Brannstrom I.O."/>
            <person name="Guillou S."/>
            <person name="Cros-Aarteil S."/>
            <person name="Calhoun S."/>
            <person name="Haridas S."/>
            <person name="Kuo A."/>
            <person name="Mondo S."/>
            <person name="Pangilinan J."/>
            <person name="Riley R."/>
            <person name="LaButti K."/>
            <person name="Andreopoulos B."/>
            <person name="Lipzen A."/>
            <person name="Chen C."/>
            <person name="Yan M."/>
            <person name="Daum C."/>
            <person name="Ng V."/>
            <person name="Clum A."/>
            <person name="Steindorff A."/>
            <person name="Ohm R.A."/>
            <person name="Martin F."/>
            <person name="Silar P."/>
            <person name="Natvig D.O."/>
            <person name="Lalanne C."/>
            <person name="Gautier V."/>
            <person name="Ament-Velasquez S.L."/>
            <person name="Kruys A."/>
            <person name="Hutchinson M.I."/>
            <person name="Powell A.J."/>
            <person name="Barry K."/>
            <person name="Miller A.N."/>
            <person name="Grigoriev I.V."/>
            <person name="Debuchy R."/>
            <person name="Gladieux P."/>
            <person name="Hiltunen Thoren M."/>
            <person name="Johannesson H."/>
        </authorList>
    </citation>
    <scope>NUCLEOTIDE SEQUENCE</scope>
    <source>
        <strain evidence="1">PSN243</strain>
    </source>
</reference>
<keyword evidence="2" id="KW-1185">Reference proteome</keyword>
<evidence type="ECO:0000313" key="2">
    <source>
        <dbReference type="Proteomes" id="UP001321760"/>
    </source>
</evidence>
<proteinExistence type="predicted"/>
<organism evidence="1 2">
    <name type="scientific">Podospora aff. communis PSN243</name>
    <dbReference type="NCBI Taxonomy" id="3040156"/>
    <lineage>
        <taxon>Eukaryota</taxon>
        <taxon>Fungi</taxon>
        <taxon>Dikarya</taxon>
        <taxon>Ascomycota</taxon>
        <taxon>Pezizomycotina</taxon>
        <taxon>Sordariomycetes</taxon>
        <taxon>Sordariomycetidae</taxon>
        <taxon>Sordariales</taxon>
        <taxon>Podosporaceae</taxon>
        <taxon>Podospora</taxon>
    </lineage>
</organism>
<accession>A0AAV9G6R9</accession>
<dbReference type="EMBL" id="MU865986">
    <property type="protein sequence ID" value="KAK4443819.1"/>
    <property type="molecule type" value="Genomic_DNA"/>
</dbReference>
<dbReference type="AlphaFoldDB" id="A0AAV9G6R9"/>
<reference evidence="1" key="2">
    <citation type="submission" date="2023-05" db="EMBL/GenBank/DDBJ databases">
        <authorList>
            <consortium name="Lawrence Berkeley National Laboratory"/>
            <person name="Steindorff A."/>
            <person name="Hensen N."/>
            <person name="Bonometti L."/>
            <person name="Westerberg I."/>
            <person name="Brannstrom I.O."/>
            <person name="Guillou S."/>
            <person name="Cros-Aarteil S."/>
            <person name="Calhoun S."/>
            <person name="Haridas S."/>
            <person name="Kuo A."/>
            <person name="Mondo S."/>
            <person name="Pangilinan J."/>
            <person name="Riley R."/>
            <person name="Labutti K."/>
            <person name="Andreopoulos B."/>
            <person name="Lipzen A."/>
            <person name="Chen C."/>
            <person name="Yanf M."/>
            <person name="Daum C."/>
            <person name="Ng V."/>
            <person name="Clum A."/>
            <person name="Ohm R."/>
            <person name="Martin F."/>
            <person name="Silar P."/>
            <person name="Natvig D."/>
            <person name="Lalanne C."/>
            <person name="Gautier V."/>
            <person name="Ament-Velasquez S.L."/>
            <person name="Kruys A."/>
            <person name="Hutchinson M.I."/>
            <person name="Powell A.J."/>
            <person name="Barry K."/>
            <person name="Miller A.N."/>
            <person name="Grigoriev I.V."/>
            <person name="Debuchy R."/>
            <person name="Gladieux P."/>
            <person name="Thoren M.H."/>
            <person name="Johannesson H."/>
        </authorList>
    </citation>
    <scope>NUCLEOTIDE SEQUENCE</scope>
    <source>
        <strain evidence="1">PSN243</strain>
    </source>
</reference>
<name>A0AAV9G6R9_9PEZI</name>
<sequence length="139" mass="14977">MTELNDNTPVFCTAEIPTSLLNDCFQKANNAPEFAAEGVDDVGVLINTTDISTITSPTKPPQNLGGKTGIFNRALAVLDERTLRDGTCLLVTTWENPPREAQEGMLLKVRAEFGHALVVLNVKNLGIGGDEHFRGLARG</sequence>
<evidence type="ECO:0000313" key="1">
    <source>
        <dbReference type="EMBL" id="KAK4443819.1"/>
    </source>
</evidence>
<dbReference type="Proteomes" id="UP001321760">
    <property type="component" value="Unassembled WGS sequence"/>
</dbReference>